<evidence type="ECO:0000256" key="5">
    <source>
        <dbReference type="SAM" id="SignalP"/>
    </source>
</evidence>
<dbReference type="AlphaFoldDB" id="W2RK37"/>
<keyword evidence="5" id="KW-0732">Signal</keyword>
<comment type="cofactor">
    <cofactor evidence="1">
        <name>Zn(2+)</name>
        <dbReference type="ChEBI" id="CHEBI:29105"/>
    </cofactor>
</comment>
<dbReference type="InterPro" id="IPR053138">
    <property type="entry name" value="N-alpha-Ac-DABA_deacetylase"/>
</dbReference>
<keyword evidence="2" id="KW-0479">Metal-binding</keyword>
<dbReference type="GO" id="GO:0046872">
    <property type="term" value="F:metal ion binding"/>
    <property type="evidence" value="ECO:0007669"/>
    <property type="project" value="UniProtKB-KW"/>
</dbReference>
<keyword evidence="4" id="KW-0862">Zinc</keyword>
<protein>
    <recommendedName>
        <fullName evidence="6">Succinylglutamate desuccinylase/Aspartoacylase catalytic domain-containing protein</fullName>
    </recommendedName>
</protein>
<proteinExistence type="predicted"/>
<feature type="chain" id="PRO_5004824258" description="Succinylglutamate desuccinylase/Aspartoacylase catalytic domain-containing protein" evidence="5">
    <location>
        <begin position="19"/>
        <end position="400"/>
    </location>
</feature>
<dbReference type="InParanoid" id="W2RK37"/>
<dbReference type="eggNOG" id="ENOG502SKWV">
    <property type="taxonomic scope" value="Eukaryota"/>
</dbReference>
<dbReference type="EMBL" id="KB822724">
    <property type="protein sequence ID" value="ETN36836.1"/>
    <property type="molecule type" value="Genomic_DNA"/>
</dbReference>
<dbReference type="RefSeq" id="XP_008720368.1">
    <property type="nucleotide sequence ID" value="XM_008722146.1"/>
</dbReference>
<dbReference type="SUPFAM" id="SSF53187">
    <property type="entry name" value="Zn-dependent exopeptidases"/>
    <property type="match status" value="1"/>
</dbReference>
<evidence type="ECO:0000256" key="2">
    <source>
        <dbReference type="ARBA" id="ARBA00022723"/>
    </source>
</evidence>
<gene>
    <name evidence="7" type="ORF">HMPREF1541_07823</name>
</gene>
<evidence type="ECO:0000313" key="7">
    <source>
        <dbReference type="EMBL" id="ETN36836.1"/>
    </source>
</evidence>
<evidence type="ECO:0000259" key="6">
    <source>
        <dbReference type="Pfam" id="PF24827"/>
    </source>
</evidence>
<sequence>MRPSTLLSTATLAAVTAAQSLTNDTYLGYPVLDVSASSPLDLASIPANTISRYWLRPGISQGNIPYFLPVIIARGTSDSLDTGRKLSLSASIHGDELNGVPVVQRVFQTLVASEVVANGEFNGTIIGVPQLNPQGNFMNARNFYTPGSSGFLTNLNRIMPGEAEPEEASLTDAYAGQIWYGLWGNTSNVDVAVDFHCLATGADGPLWAYADFDFPYVQRLAELAMPDVIKIDPGEPGSVETTWVDYGVPAITLEIGPAKQWNGDLIDRAEEFVYRLLEDLGMMSAESLVEGDFDSEASYKGTNFSSVYVTQSGWVNVTVGVLDDVEEGQEVGTLYNWFGDVVETLTASVSGRVLQVQTDPAVDAGRGVVDIVYNATASGEESNSRKMKVRRGIGGRGRAF</sequence>
<evidence type="ECO:0000313" key="8">
    <source>
        <dbReference type="Proteomes" id="UP000030752"/>
    </source>
</evidence>
<dbReference type="GeneID" id="19975162"/>
<dbReference type="InterPro" id="IPR055438">
    <property type="entry name" value="AstE_AspA_cat"/>
</dbReference>
<organism evidence="7 8">
    <name type="scientific">Cyphellophora europaea (strain CBS 101466)</name>
    <name type="common">Phialophora europaea</name>
    <dbReference type="NCBI Taxonomy" id="1220924"/>
    <lineage>
        <taxon>Eukaryota</taxon>
        <taxon>Fungi</taxon>
        <taxon>Dikarya</taxon>
        <taxon>Ascomycota</taxon>
        <taxon>Pezizomycotina</taxon>
        <taxon>Eurotiomycetes</taxon>
        <taxon>Chaetothyriomycetidae</taxon>
        <taxon>Chaetothyriales</taxon>
        <taxon>Cyphellophoraceae</taxon>
        <taxon>Cyphellophora</taxon>
    </lineage>
</organism>
<dbReference type="PANTHER" id="PTHR37326">
    <property type="entry name" value="BLL3975 PROTEIN"/>
    <property type="match status" value="1"/>
</dbReference>
<reference evidence="7 8" key="1">
    <citation type="submission" date="2013-03" db="EMBL/GenBank/DDBJ databases">
        <title>The Genome Sequence of Phialophora europaea CBS 101466.</title>
        <authorList>
            <consortium name="The Broad Institute Genomics Platform"/>
            <person name="Cuomo C."/>
            <person name="de Hoog S."/>
            <person name="Gorbushina A."/>
            <person name="Walker B."/>
            <person name="Young S.K."/>
            <person name="Zeng Q."/>
            <person name="Gargeya S."/>
            <person name="Fitzgerald M."/>
            <person name="Haas B."/>
            <person name="Abouelleil A."/>
            <person name="Allen A.W."/>
            <person name="Alvarado L."/>
            <person name="Arachchi H.M."/>
            <person name="Berlin A.M."/>
            <person name="Chapman S.B."/>
            <person name="Gainer-Dewar J."/>
            <person name="Goldberg J."/>
            <person name="Griggs A."/>
            <person name="Gujja S."/>
            <person name="Hansen M."/>
            <person name="Howarth C."/>
            <person name="Imamovic A."/>
            <person name="Ireland A."/>
            <person name="Larimer J."/>
            <person name="McCowan C."/>
            <person name="Murphy C."/>
            <person name="Pearson M."/>
            <person name="Poon T.W."/>
            <person name="Priest M."/>
            <person name="Roberts A."/>
            <person name="Saif S."/>
            <person name="Shea T."/>
            <person name="Sisk P."/>
            <person name="Sykes S."/>
            <person name="Wortman J."/>
            <person name="Nusbaum C."/>
            <person name="Birren B."/>
        </authorList>
    </citation>
    <scope>NUCLEOTIDE SEQUENCE [LARGE SCALE GENOMIC DNA]</scope>
    <source>
        <strain evidence="7 8">CBS 101466</strain>
    </source>
</reference>
<dbReference type="HOGENOM" id="CLU_035605_0_2_1"/>
<dbReference type="GO" id="GO:0016788">
    <property type="term" value="F:hydrolase activity, acting on ester bonds"/>
    <property type="evidence" value="ECO:0007669"/>
    <property type="project" value="InterPro"/>
</dbReference>
<evidence type="ECO:0000256" key="4">
    <source>
        <dbReference type="ARBA" id="ARBA00022833"/>
    </source>
</evidence>
<keyword evidence="3" id="KW-0378">Hydrolase</keyword>
<accession>W2RK37</accession>
<dbReference type="VEuPathDB" id="FungiDB:HMPREF1541_07823"/>
<evidence type="ECO:0000256" key="1">
    <source>
        <dbReference type="ARBA" id="ARBA00001947"/>
    </source>
</evidence>
<feature type="domain" description="Succinylglutamate desuccinylase/Aspartoacylase catalytic" evidence="6">
    <location>
        <begin position="83"/>
        <end position="278"/>
    </location>
</feature>
<keyword evidence="8" id="KW-1185">Reference proteome</keyword>
<dbReference type="Pfam" id="PF24827">
    <property type="entry name" value="AstE_AspA_cat"/>
    <property type="match status" value="1"/>
</dbReference>
<dbReference type="Proteomes" id="UP000030752">
    <property type="component" value="Unassembled WGS sequence"/>
</dbReference>
<dbReference type="PANTHER" id="PTHR37326:SF1">
    <property type="entry name" value="BLL3975 PROTEIN"/>
    <property type="match status" value="1"/>
</dbReference>
<dbReference type="Gene3D" id="3.40.630.10">
    <property type="entry name" value="Zn peptidases"/>
    <property type="match status" value="1"/>
</dbReference>
<evidence type="ECO:0000256" key="3">
    <source>
        <dbReference type="ARBA" id="ARBA00022801"/>
    </source>
</evidence>
<dbReference type="OrthoDB" id="5588846at2759"/>
<name>W2RK37_CYPE1</name>
<feature type="signal peptide" evidence="5">
    <location>
        <begin position="1"/>
        <end position="18"/>
    </location>
</feature>
<dbReference type="CDD" id="cd06251">
    <property type="entry name" value="M14_ASTE_ASPA-like"/>
    <property type="match status" value="1"/>
</dbReference>